<dbReference type="InterPro" id="IPR017853">
    <property type="entry name" value="GH"/>
</dbReference>
<evidence type="ECO:0000256" key="1">
    <source>
        <dbReference type="ARBA" id="ARBA00005336"/>
    </source>
</evidence>
<dbReference type="Proteomes" id="UP000242263">
    <property type="component" value="Unassembled WGS sequence"/>
</dbReference>
<keyword evidence="3" id="KW-0812">Transmembrane</keyword>
<dbReference type="RefSeq" id="WP_101541518.1">
    <property type="nucleotide sequence ID" value="NZ_PKGU01000004.1"/>
</dbReference>
<evidence type="ECO:0000256" key="3">
    <source>
        <dbReference type="SAM" id="Phobius"/>
    </source>
</evidence>
<dbReference type="Gene3D" id="3.20.20.300">
    <property type="entry name" value="Glycoside hydrolase, family 3, N-terminal domain"/>
    <property type="match status" value="1"/>
</dbReference>
<accession>A0A2I1M394</accession>
<dbReference type="EMBL" id="PKGU01000004">
    <property type="protein sequence ID" value="PKZ14601.1"/>
    <property type="molecule type" value="Genomic_DNA"/>
</dbReference>
<dbReference type="PANTHER" id="PTHR42715">
    <property type="entry name" value="BETA-GLUCOSIDASE"/>
    <property type="match status" value="1"/>
</dbReference>
<keyword evidence="3" id="KW-0472">Membrane</keyword>
<dbReference type="PRINTS" id="PR00133">
    <property type="entry name" value="GLHYDRLASE3"/>
</dbReference>
<evidence type="ECO:0000259" key="5">
    <source>
        <dbReference type="SMART" id="SM01217"/>
    </source>
</evidence>
<dbReference type="InterPro" id="IPR002772">
    <property type="entry name" value="Glyco_hydro_3_C"/>
</dbReference>
<evidence type="ECO:0000313" key="7">
    <source>
        <dbReference type="Proteomes" id="UP000242263"/>
    </source>
</evidence>
<evidence type="ECO:0000256" key="2">
    <source>
        <dbReference type="ARBA" id="ARBA00022801"/>
    </source>
</evidence>
<dbReference type="Pfam" id="PF01915">
    <property type="entry name" value="Glyco_hydro_3_C"/>
    <property type="match status" value="1"/>
</dbReference>
<sequence>MKKGTPTRVWRGATATFAAVLALSLTSTSAVAGFRTDINKLLGTHSIEWKSDSKVDPAKTYTFKSEYKNTTELVKAAQDLGERVSEEGSVLLKNNGALPLTHADTQKVSLLGFSSYYPVRGGDMGSIAAMNEGTDAPAVDLVAALTAKGYVINDELEKTYKSMEKDFTTEVNNFGHVSQVKRITAPMIGDVFSNKEPSEEALSKANSAWKDSLQSNNTMIVTIARASGENRNYTPGEAGVNQKDGLNQTDPLGLNDNERALINAAVAAKQANGGKVIVLVNSANAMQIQEVQDNTGVDAILQVGLPGSYGFYGVADLLSGAANPSGHLTDTWLVNNQSTPAAVNYGDYQWKNADPKHTMNSELVEAEGIYAGYKYFETRYADIVQGKGNAQSATGSTTGSAWNYDAEVTYPFGYGLSYTTFKQTLDNVSVDVQKKTVSATVTVTNTGKIAGKSVVQLYASTPYTDYDKKHSVEKSAVQLLDYGKTDELQPGETTTVNITADMQYMASWDSTAKNAKGTKGTYILDAGDYYFALGNGAHEAVNNVLSAQGSNVPGDSTQISQWTLDALDTTTFATTKNGTKVENQMEDADLNYWMPDTVTYLSRSDWEGTWPKVYKDLTANEDMLKGGLTNDTYAITANNDVPETTWGTDGEGTLASMKGVKSPDDPEFKELMNQMKLSEALIRTVFGGTSSKPVPSISSPEAMQVDGPNGENNYPLGQYANYDKSTGDPYAIDKNDKNKDFNGGFLAVETVLGQTFSKQLASEWGAYMGNYSIWANLPIFWGLGTNLHRLAYNARNHEYFSEDPILTAFQSRAAVGSSKKYGLILATKHYAFNDTEINRVGIAVFMTEQKGREGELRANQSAFEDGKALGLMTAFNRIGPKAVNAHRGIMYNILRQEWGFQGLIEQDFIMDVEYQNLSASIYNGIQLTAATGNDSMHAVTKKAPYLSEKAVAADAKLSAALKQNMEWEYYALANSNAMDGLNETSRLHIVNTWYDNMFYSITAVSSLLTLASVVLYILSRRKLAKTMQETHVSVVKE</sequence>
<evidence type="ECO:0000313" key="6">
    <source>
        <dbReference type="EMBL" id="PKZ14601.1"/>
    </source>
</evidence>
<dbReference type="InterPro" id="IPR013783">
    <property type="entry name" value="Ig-like_fold"/>
</dbReference>
<dbReference type="SUPFAM" id="SSF51445">
    <property type="entry name" value="(Trans)glycosidases"/>
    <property type="match status" value="1"/>
</dbReference>
<dbReference type="PANTHER" id="PTHR42715:SF10">
    <property type="entry name" value="BETA-GLUCOSIDASE"/>
    <property type="match status" value="1"/>
</dbReference>
<proteinExistence type="inferred from homology"/>
<dbReference type="InterPro" id="IPR050288">
    <property type="entry name" value="Cellulose_deg_GH3"/>
</dbReference>
<dbReference type="GO" id="GO:0004553">
    <property type="term" value="F:hydrolase activity, hydrolyzing O-glycosyl compounds"/>
    <property type="evidence" value="ECO:0007669"/>
    <property type="project" value="InterPro"/>
</dbReference>
<evidence type="ECO:0000256" key="4">
    <source>
        <dbReference type="SAM" id="SignalP"/>
    </source>
</evidence>
<dbReference type="Pfam" id="PF14310">
    <property type="entry name" value="Fn3-like"/>
    <property type="match status" value="1"/>
</dbReference>
<keyword evidence="2" id="KW-0378">Hydrolase</keyword>
<gene>
    <name evidence="6" type="ORF">CYJ32_06605</name>
</gene>
<dbReference type="InterPro" id="IPR001764">
    <property type="entry name" value="Glyco_hydro_3_N"/>
</dbReference>
<dbReference type="SUPFAM" id="SSF52279">
    <property type="entry name" value="Beta-D-glucan exohydrolase, C-terminal domain"/>
    <property type="match status" value="1"/>
</dbReference>
<keyword evidence="6" id="KW-0326">Glycosidase</keyword>
<dbReference type="InterPro" id="IPR026891">
    <property type="entry name" value="Fn3-like"/>
</dbReference>
<organism evidence="6 7">
    <name type="scientific">Alloscardovia omnicolens</name>
    <dbReference type="NCBI Taxonomy" id="419015"/>
    <lineage>
        <taxon>Bacteria</taxon>
        <taxon>Bacillati</taxon>
        <taxon>Actinomycetota</taxon>
        <taxon>Actinomycetes</taxon>
        <taxon>Bifidobacteriales</taxon>
        <taxon>Bifidobacteriaceae</taxon>
        <taxon>Alloscardovia</taxon>
    </lineage>
</organism>
<dbReference type="GO" id="GO:0005975">
    <property type="term" value="P:carbohydrate metabolic process"/>
    <property type="evidence" value="ECO:0007669"/>
    <property type="project" value="InterPro"/>
</dbReference>
<dbReference type="SMART" id="SM01217">
    <property type="entry name" value="Fn3_like"/>
    <property type="match status" value="1"/>
</dbReference>
<dbReference type="AlphaFoldDB" id="A0A2I1M394"/>
<dbReference type="Gene3D" id="3.40.50.1700">
    <property type="entry name" value="Glycoside hydrolase family 3 C-terminal domain"/>
    <property type="match status" value="1"/>
</dbReference>
<feature type="signal peptide" evidence="4">
    <location>
        <begin position="1"/>
        <end position="32"/>
    </location>
</feature>
<protein>
    <submittedName>
        <fullName evidence="6">Beta-glucosidase-related glycosidase</fullName>
    </submittedName>
</protein>
<dbReference type="InterPro" id="IPR036962">
    <property type="entry name" value="Glyco_hydro_3_N_sf"/>
</dbReference>
<feature type="chain" id="PRO_5014111344" evidence="4">
    <location>
        <begin position="33"/>
        <end position="1037"/>
    </location>
</feature>
<comment type="similarity">
    <text evidence="1">Belongs to the glycosyl hydrolase 3 family.</text>
</comment>
<reference evidence="6 7" key="1">
    <citation type="submission" date="2017-12" db="EMBL/GenBank/DDBJ databases">
        <title>Phylogenetic diversity of female urinary microbiome.</title>
        <authorList>
            <person name="Thomas-White K."/>
            <person name="Wolfe A.J."/>
        </authorList>
    </citation>
    <scope>NUCLEOTIDE SEQUENCE [LARGE SCALE GENOMIC DNA]</scope>
    <source>
        <strain evidence="6 7">UMB0064</strain>
    </source>
</reference>
<feature type="transmembrane region" description="Helical" evidence="3">
    <location>
        <begin position="997"/>
        <end position="1018"/>
    </location>
</feature>
<dbReference type="InterPro" id="IPR036881">
    <property type="entry name" value="Glyco_hydro_3_C_sf"/>
</dbReference>
<dbReference type="Pfam" id="PF00933">
    <property type="entry name" value="Glyco_hydro_3"/>
    <property type="match status" value="1"/>
</dbReference>
<feature type="domain" description="Fibronectin type III-like" evidence="5">
    <location>
        <begin position="453"/>
        <end position="537"/>
    </location>
</feature>
<comment type="caution">
    <text evidence="6">The sequence shown here is derived from an EMBL/GenBank/DDBJ whole genome shotgun (WGS) entry which is preliminary data.</text>
</comment>
<keyword evidence="3" id="KW-1133">Transmembrane helix</keyword>
<name>A0A2I1M394_9BIFI</name>
<keyword evidence="4" id="KW-0732">Signal</keyword>
<dbReference type="Gene3D" id="2.60.40.10">
    <property type="entry name" value="Immunoglobulins"/>
    <property type="match status" value="1"/>
</dbReference>